<name>A0A073AY89_9PSEU</name>
<organism evidence="1 2">
    <name type="scientific">Saccharopolyspora rectivirgula</name>
    <dbReference type="NCBI Taxonomy" id="28042"/>
    <lineage>
        <taxon>Bacteria</taxon>
        <taxon>Bacillati</taxon>
        <taxon>Actinomycetota</taxon>
        <taxon>Actinomycetes</taxon>
        <taxon>Pseudonocardiales</taxon>
        <taxon>Pseudonocardiaceae</taxon>
        <taxon>Saccharopolyspora</taxon>
    </lineage>
</organism>
<evidence type="ECO:0000313" key="2">
    <source>
        <dbReference type="Proteomes" id="UP000031419"/>
    </source>
</evidence>
<accession>A0A073AY89</accession>
<sequence length="68" mass="7571">MYFCDAAFAPHAAQRAQDSTDDDSLSLLIGMRDVLASYLNSACTDPDKYLVDTLYRCLYQALSRTEGL</sequence>
<dbReference type="AlphaFoldDB" id="A0A073AY89"/>
<dbReference type="Proteomes" id="UP000031419">
    <property type="component" value="Unassembled WGS sequence"/>
</dbReference>
<keyword evidence="2" id="KW-1185">Reference proteome</keyword>
<comment type="caution">
    <text evidence="1">The sequence shown here is derived from an EMBL/GenBank/DDBJ whole genome shotgun (WGS) entry which is preliminary data.</text>
</comment>
<gene>
    <name evidence="1" type="ORF">GU90_07985</name>
</gene>
<protein>
    <submittedName>
        <fullName evidence="1">Uncharacterized protein</fullName>
    </submittedName>
</protein>
<proteinExistence type="predicted"/>
<evidence type="ECO:0000313" key="1">
    <source>
        <dbReference type="EMBL" id="KEI44718.1"/>
    </source>
</evidence>
<reference evidence="1 2" key="1">
    <citation type="submission" date="2014-06" db="EMBL/GenBank/DDBJ databases">
        <title>Saccharopolyspora rectivirgula DSM-43113 Genome sequencing.</title>
        <authorList>
            <person name="Barrera C."/>
            <person name="Millon L."/>
            <person name="Rognon B."/>
            <person name="Zaugg C."/>
            <person name="Monod M."/>
        </authorList>
    </citation>
    <scope>NUCLEOTIDE SEQUENCE [LARGE SCALE GENOMIC DNA]</scope>
    <source>
        <strain evidence="1 2">DSM 43113</strain>
    </source>
</reference>
<dbReference type="EMBL" id="JNVU01000020">
    <property type="protein sequence ID" value="KEI44718.1"/>
    <property type="molecule type" value="Genomic_DNA"/>
</dbReference>